<dbReference type="EMBL" id="AP025730">
    <property type="protein sequence ID" value="BDI04275.1"/>
    <property type="molecule type" value="Genomic_DNA"/>
</dbReference>
<dbReference type="Pfam" id="PF23793">
    <property type="entry name" value="LysC"/>
    <property type="match status" value="1"/>
</dbReference>
<evidence type="ECO:0008006" key="4">
    <source>
        <dbReference type="Google" id="ProtNLM"/>
    </source>
</evidence>
<evidence type="ECO:0000313" key="3">
    <source>
        <dbReference type="Proteomes" id="UP001057498"/>
    </source>
</evidence>
<gene>
    <name evidence="2" type="ORF">CATMQ487_12450</name>
</gene>
<name>A0ABM7YJ31_9BURK</name>
<evidence type="ECO:0000313" key="2">
    <source>
        <dbReference type="EMBL" id="BDI04275.1"/>
    </source>
</evidence>
<dbReference type="RefSeq" id="WP_251972411.1">
    <property type="nucleotide sequence ID" value="NZ_AP025730.1"/>
</dbReference>
<sequence>MRTDLPMHRHVNRAMNRAMNRHATRAGCRPAPWLLPVLLLPLWGCSTTYVPVVTPPLKCETPAALRQGCAAPTLLKEGSTYGELLGAYLQDRQALQRCALQHEALKQAVATCEAEIERHNAELVKLNDAASQKKP</sequence>
<organism evidence="2 3">
    <name type="scientific">Sphaerotilus microaerophilus</name>
    <dbReference type="NCBI Taxonomy" id="2914710"/>
    <lineage>
        <taxon>Bacteria</taxon>
        <taxon>Pseudomonadati</taxon>
        <taxon>Pseudomonadota</taxon>
        <taxon>Betaproteobacteria</taxon>
        <taxon>Burkholderiales</taxon>
        <taxon>Sphaerotilaceae</taxon>
        <taxon>Sphaerotilus</taxon>
    </lineage>
</organism>
<dbReference type="Proteomes" id="UP001057498">
    <property type="component" value="Chromosome"/>
</dbReference>
<evidence type="ECO:0000256" key="1">
    <source>
        <dbReference type="SAM" id="Coils"/>
    </source>
</evidence>
<feature type="coiled-coil region" evidence="1">
    <location>
        <begin position="102"/>
        <end position="129"/>
    </location>
</feature>
<keyword evidence="3" id="KW-1185">Reference proteome</keyword>
<keyword evidence="1" id="KW-0175">Coiled coil</keyword>
<proteinExistence type="predicted"/>
<protein>
    <recommendedName>
        <fullName evidence="4">Lipoprotein</fullName>
    </recommendedName>
</protein>
<reference evidence="2" key="1">
    <citation type="submission" date="2022-04" db="EMBL/GenBank/DDBJ databases">
        <title>Whole genome sequence of Sphaerotilus sp. FB-5.</title>
        <authorList>
            <person name="Takeda M."/>
            <person name="Narihara S."/>
            <person name="Akimoto M."/>
            <person name="Akimoto R."/>
            <person name="Nishiyashiki S."/>
            <person name="Murakami T."/>
        </authorList>
    </citation>
    <scope>NUCLEOTIDE SEQUENCE</scope>
    <source>
        <strain evidence="2">FB-5</strain>
    </source>
</reference>
<accession>A0ABM7YJ31</accession>
<dbReference type="InterPro" id="IPR058979">
    <property type="entry name" value="LysC-like"/>
</dbReference>